<dbReference type="GO" id="GO:0004176">
    <property type="term" value="F:ATP-dependent peptidase activity"/>
    <property type="evidence" value="ECO:0007669"/>
    <property type="project" value="InterPro"/>
</dbReference>
<gene>
    <name evidence="8" type="ORF">IAB89_08320</name>
</gene>
<protein>
    <recommendedName>
        <fullName evidence="6">ATP-dependent Clp protease proteolytic subunit</fullName>
    </recommendedName>
</protein>
<evidence type="ECO:0000313" key="9">
    <source>
        <dbReference type="Proteomes" id="UP000824242"/>
    </source>
</evidence>
<evidence type="ECO:0000313" key="8">
    <source>
        <dbReference type="EMBL" id="HIR47641.1"/>
    </source>
</evidence>
<dbReference type="PANTHER" id="PTHR10381">
    <property type="entry name" value="ATP-DEPENDENT CLP PROTEASE PROTEOLYTIC SUBUNIT"/>
    <property type="match status" value="1"/>
</dbReference>
<feature type="region of interest" description="Disordered" evidence="7">
    <location>
        <begin position="224"/>
        <end position="258"/>
    </location>
</feature>
<comment type="caution">
    <text evidence="8">The sequence shown here is derived from an EMBL/GenBank/DDBJ whole genome shotgun (WGS) entry which is preliminary data.</text>
</comment>
<dbReference type="GO" id="GO:0006515">
    <property type="term" value="P:protein quality control for misfolded or incompletely synthesized proteins"/>
    <property type="evidence" value="ECO:0007669"/>
    <property type="project" value="TreeGrafter"/>
</dbReference>
<dbReference type="EMBL" id="DVGZ01000089">
    <property type="protein sequence ID" value="HIR47641.1"/>
    <property type="molecule type" value="Genomic_DNA"/>
</dbReference>
<dbReference type="AlphaFoldDB" id="A0A9D1DEG1"/>
<accession>A0A9D1DEG1</accession>
<dbReference type="NCBIfam" id="NF045542">
    <property type="entry name" value="Clp_rel_HeadMat"/>
    <property type="match status" value="1"/>
</dbReference>
<name>A0A9D1DEG1_9FIRM</name>
<dbReference type="InterPro" id="IPR001907">
    <property type="entry name" value="ClpP"/>
</dbReference>
<dbReference type="Pfam" id="PF00574">
    <property type="entry name" value="CLP_protease"/>
    <property type="match status" value="1"/>
</dbReference>
<dbReference type="PRINTS" id="PR00127">
    <property type="entry name" value="CLPPROTEASEP"/>
</dbReference>
<dbReference type="GO" id="GO:0009368">
    <property type="term" value="C:endopeptidase Clp complex"/>
    <property type="evidence" value="ECO:0007669"/>
    <property type="project" value="TreeGrafter"/>
</dbReference>
<reference evidence="8" key="1">
    <citation type="submission" date="2020-10" db="EMBL/GenBank/DDBJ databases">
        <authorList>
            <person name="Gilroy R."/>
        </authorList>
    </citation>
    <scope>NUCLEOTIDE SEQUENCE</scope>
    <source>
        <strain evidence="8">ChiSxjej1B13-7958</strain>
    </source>
</reference>
<evidence type="ECO:0000256" key="2">
    <source>
        <dbReference type="ARBA" id="ARBA00022490"/>
    </source>
</evidence>
<evidence type="ECO:0000256" key="3">
    <source>
        <dbReference type="ARBA" id="ARBA00022670"/>
    </source>
</evidence>
<keyword evidence="2" id="KW-0963">Cytoplasm</keyword>
<dbReference type="Gene3D" id="3.90.226.10">
    <property type="entry name" value="2-enoyl-CoA Hydratase, Chain A, domain 1"/>
    <property type="match status" value="1"/>
</dbReference>
<evidence type="ECO:0000256" key="7">
    <source>
        <dbReference type="SAM" id="MobiDB-lite"/>
    </source>
</evidence>
<dbReference type="InterPro" id="IPR029045">
    <property type="entry name" value="ClpP/crotonase-like_dom_sf"/>
</dbReference>
<dbReference type="PANTHER" id="PTHR10381:SF70">
    <property type="entry name" value="ATP-DEPENDENT CLP PROTEASE PROTEOLYTIC SUBUNIT"/>
    <property type="match status" value="1"/>
</dbReference>
<dbReference type="GO" id="GO:0051117">
    <property type="term" value="F:ATPase binding"/>
    <property type="evidence" value="ECO:0007669"/>
    <property type="project" value="TreeGrafter"/>
</dbReference>
<dbReference type="GO" id="GO:0004252">
    <property type="term" value="F:serine-type endopeptidase activity"/>
    <property type="evidence" value="ECO:0007669"/>
    <property type="project" value="InterPro"/>
</dbReference>
<keyword evidence="4" id="KW-0378">Hydrolase</keyword>
<evidence type="ECO:0000256" key="6">
    <source>
        <dbReference type="RuleBase" id="RU003567"/>
    </source>
</evidence>
<dbReference type="CDD" id="cd07016">
    <property type="entry name" value="S14_ClpP_1"/>
    <property type="match status" value="1"/>
</dbReference>
<evidence type="ECO:0000256" key="1">
    <source>
        <dbReference type="ARBA" id="ARBA00007039"/>
    </source>
</evidence>
<evidence type="ECO:0000256" key="4">
    <source>
        <dbReference type="ARBA" id="ARBA00022801"/>
    </source>
</evidence>
<dbReference type="Proteomes" id="UP000824242">
    <property type="component" value="Unassembled WGS sequence"/>
</dbReference>
<evidence type="ECO:0000256" key="5">
    <source>
        <dbReference type="ARBA" id="ARBA00022825"/>
    </source>
</evidence>
<sequence length="271" mass="29708">MREIHLNGYIDDAEWFGDEITPESLHEMLYPPGEGAQDDLRIILNSYGGSCNAAVRMFDDLRAYPGNVHIIVSGTAASAATVLATAADRLEMTPGSLWMIHDPSVMAWGNERDLEEAIRLLRACKESILNVYSRRCRKARDEVGAMMRDTTWMDAGAALQDGFIDGIVDMGSGIINAAFCHETSLAEAKAKVAAWMERSRPKRIRNADKQQDAEAEVAPVIAAQQAEPQSLEPQQAEPEREAPTEAQPATPPGVPVAQLQKRLALITPTKR</sequence>
<reference evidence="8" key="2">
    <citation type="journal article" date="2021" name="PeerJ">
        <title>Extensive microbial diversity within the chicken gut microbiome revealed by metagenomics and culture.</title>
        <authorList>
            <person name="Gilroy R."/>
            <person name="Ravi A."/>
            <person name="Getino M."/>
            <person name="Pursley I."/>
            <person name="Horton D.L."/>
            <person name="Alikhan N.F."/>
            <person name="Baker D."/>
            <person name="Gharbi K."/>
            <person name="Hall N."/>
            <person name="Watson M."/>
            <person name="Adriaenssens E.M."/>
            <person name="Foster-Nyarko E."/>
            <person name="Jarju S."/>
            <person name="Secka A."/>
            <person name="Antonio M."/>
            <person name="Oren A."/>
            <person name="Chaudhuri R.R."/>
            <person name="La Ragione R."/>
            <person name="Hildebrand F."/>
            <person name="Pallen M.J."/>
        </authorList>
    </citation>
    <scope>NUCLEOTIDE SEQUENCE</scope>
    <source>
        <strain evidence="8">ChiSxjej1B13-7958</strain>
    </source>
</reference>
<keyword evidence="3 8" id="KW-0645">Protease</keyword>
<comment type="similarity">
    <text evidence="1 6">Belongs to the peptidase S14 family.</text>
</comment>
<dbReference type="InterPro" id="IPR023562">
    <property type="entry name" value="ClpP/TepA"/>
</dbReference>
<proteinExistence type="inferred from homology"/>
<dbReference type="SUPFAM" id="SSF52096">
    <property type="entry name" value="ClpP/crotonase"/>
    <property type="match status" value="1"/>
</dbReference>
<keyword evidence="5" id="KW-0720">Serine protease</keyword>
<organism evidence="8 9">
    <name type="scientific">Candidatus Caccousia avicola</name>
    <dbReference type="NCBI Taxonomy" id="2840721"/>
    <lineage>
        <taxon>Bacteria</taxon>
        <taxon>Bacillati</taxon>
        <taxon>Bacillota</taxon>
        <taxon>Clostridia</taxon>
        <taxon>Eubacteriales</taxon>
        <taxon>Oscillospiraceae</taxon>
        <taxon>Oscillospiraceae incertae sedis</taxon>
        <taxon>Candidatus Caccousia</taxon>
    </lineage>
</organism>